<feature type="repeat" description="ANK" evidence="3">
    <location>
        <begin position="289"/>
        <end position="310"/>
    </location>
</feature>
<dbReference type="EMBL" id="CAJNOJ010000029">
    <property type="protein sequence ID" value="CAF0883842.1"/>
    <property type="molecule type" value="Genomic_DNA"/>
</dbReference>
<feature type="region of interest" description="Disordered" evidence="5">
    <location>
        <begin position="807"/>
        <end position="827"/>
    </location>
</feature>
<feature type="region of interest" description="Disordered" evidence="5">
    <location>
        <begin position="991"/>
        <end position="1022"/>
    </location>
</feature>
<feature type="compositionally biased region" description="Polar residues" evidence="5">
    <location>
        <begin position="624"/>
        <end position="639"/>
    </location>
</feature>
<feature type="compositionally biased region" description="Polar residues" evidence="5">
    <location>
        <begin position="438"/>
        <end position="449"/>
    </location>
</feature>
<feature type="region of interest" description="Disordered" evidence="5">
    <location>
        <begin position="691"/>
        <end position="711"/>
    </location>
</feature>
<feature type="repeat" description="ANK" evidence="3">
    <location>
        <begin position="218"/>
        <end position="251"/>
    </location>
</feature>
<feature type="compositionally biased region" description="Polar residues" evidence="5">
    <location>
        <begin position="73"/>
        <end position="82"/>
    </location>
</feature>
<feature type="coiled-coil region" evidence="4">
    <location>
        <begin position="1313"/>
        <end position="1340"/>
    </location>
</feature>
<feature type="compositionally biased region" description="Low complexity" evidence="5">
    <location>
        <begin position="83"/>
        <end position="93"/>
    </location>
</feature>
<feature type="coiled-coil region" evidence="4">
    <location>
        <begin position="872"/>
        <end position="986"/>
    </location>
</feature>
<keyword evidence="1" id="KW-0677">Repeat</keyword>
<dbReference type="SMART" id="SM00248">
    <property type="entry name" value="ANK"/>
    <property type="match status" value="5"/>
</dbReference>
<feature type="region of interest" description="Disordered" evidence="5">
    <location>
        <begin position="505"/>
        <end position="528"/>
    </location>
</feature>
<feature type="compositionally biased region" description="Acidic residues" evidence="5">
    <location>
        <begin position="813"/>
        <end position="827"/>
    </location>
</feature>
<dbReference type="SUPFAM" id="SSF48403">
    <property type="entry name" value="Ankyrin repeat"/>
    <property type="match status" value="1"/>
</dbReference>
<name>A0A813YGQ6_ADIRI</name>
<feature type="repeat" description="ANK" evidence="3">
    <location>
        <begin position="144"/>
        <end position="176"/>
    </location>
</feature>
<evidence type="ECO:0000313" key="6">
    <source>
        <dbReference type="EMBL" id="CAF0883842.1"/>
    </source>
</evidence>
<dbReference type="PROSITE" id="PS50297">
    <property type="entry name" value="ANK_REP_REGION"/>
    <property type="match status" value="4"/>
</dbReference>
<feature type="region of interest" description="Disordered" evidence="5">
    <location>
        <begin position="602"/>
        <end position="648"/>
    </location>
</feature>
<evidence type="ECO:0000256" key="1">
    <source>
        <dbReference type="ARBA" id="ARBA00022737"/>
    </source>
</evidence>
<feature type="region of interest" description="Disordered" evidence="5">
    <location>
        <begin position="72"/>
        <end position="93"/>
    </location>
</feature>
<dbReference type="Proteomes" id="UP000663852">
    <property type="component" value="Unassembled WGS sequence"/>
</dbReference>
<dbReference type="OrthoDB" id="366390at2759"/>
<feature type="region of interest" description="Disordered" evidence="5">
    <location>
        <begin position="379"/>
        <end position="450"/>
    </location>
</feature>
<dbReference type="Pfam" id="PF12796">
    <property type="entry name" value="Ank_2"/>
    <property type="match status" value="3"/>
</dbReference>
<reference evidence="6" key="1">
    <citation type="submission" date="2021-02" db="EMBL/GenBank/DDBJ databases">
        <authorList>
            <person name="Nowell W R."/>
        </authorList>
    </citation>
    <scope>NUCLEOTIDE SEQUENCE</scope>
</reference>
<dbReference type="PANTHER" id="PTHR24173:SF83">
    <property type="entry name" value="SOCS BOX DOMAIN-CONTAINING PROTEIN"/>
    <property type="match status" value="1"/>
</dbReference>
<feature type="compositionally biased region" description="Polar residues" evidence="5">
    <location>
        <begin position="408"/>
        <end position="428"/>
    </location>
</feature>
<evidence type="ECO:0000313" key="7">
    <source>
        <dbReference type="Proteomes" id="UP000663852"/>
    </source>
</evidence>
<proteinExistence type="predicted"/>
<gene>
    <name evidence="6" type="ORF">EDS130_LOCUS8931</name>
</gene>
<sequence>MIQHLKMHLIALQGDHEILFFCFSKYLSNTDAIADVNINQSSCPLFPLHNHCHMAKFLSRLFRSNSLSKNESFRNSQGSLNDNSNRARSSSNIRTTASLENFSSYHVTPKELEKNKLHKASWEGNLNKVMRLAQPGQINVKDQQQRTPLHLAVVKGHLEIVKHLVQRGAKLNVVDSDQRTPLIKAVLSGSQNPQLNYQICQVLINGDNDAAINHLDKLGRSALHYAIDYGNEDLVNLLLSNENCDPNLRDQEQRTPLHLAVKRNNVLIVRALLSNDHKQQADLNQVDRNGQTPLHVAASVGYADIVRLLLLSDLEEPCDPSIVDSQQLTALHLAKANHQEACAKLIEEYLERWYKKSPRRPATASIPDQISVRGATAMSMHPAPNLQGPSDDTSDDSSSVSTRKPPKISSQHLTQRPSDQWSDDNGGSASIAKPESHGLTNLLKSNPLQTERLKTTDTGATASVAKPESHGIANLLRSNPLQTERVKTDDSSILSNLVTSNPLQTDTKKLTSTTQPKQPTSSFFGIGPVVERVGSDNTSTSISIDQSVIPATQIKPSTTTMNTTVLHRTVSNTRSWSDDTITAPVVPPLTKSTALKKLISPNDSWSSLQSDDEESVSKPKSAISALQKTLPFSPTTNYRAHSDSEEDSVETEIRKLDLQKPSANGSTVQTLVNKSIGNGYKVIGPSEVHSALSDDSSWTPSPAPITKEPTTKGVASLVQKIDDSTWDDSRPLSVEPIEKSVGKSITNLVSNKPDLSEPKSTGVENLTKMMASIMHPIKLPSTSPQVIGKLIVSPMVGRTDSALSENTLHGIDYDDDDDDDDGDDDYESSYVKRNEELLAPAPMGQDFKTLQHLARTTLPADRTSLRDSISSTKSSIHDVNELKENIRRLERQQEDAQELKRQLKEMENKKNAYEKRCQENDQLLRDIEVKLQLEKTEKQRLESTTKDLNIELRNIKQQFQHLEDEKDSLNQRFISLQEERDNHNKKVRLFQAKNSRSTSSSSTPDDDNDVVVSRRHEEMKSLSAASDDLHHRAKQFQADVQLHKESVDLTKRYQIDLEKALEEKLFFQEELDRLKREKSLVEQERLEYKSKYNSLQEEIRLLLSDRAKLEQTLTGELQEHIQEKQRSTDDIKKYRQKIDELNMKLGDAESRLMALQAQNETLLTSKDRQIKDDYESLAQRLNKTESEQIHATQRYHNQHNELTNKQRTVNGTISAITSTPIASKPPIVHQSISTLAATTPLTPKNAHQHTASLSCTNCHTLQRSYEQERESRLHTEQDNQYLRETLSRHGSYQHLNRTYAPEQPNENYLLQNSRQIRSDTERVKSELDRLRQDFDKLVANYEPTNSLQHQAQLHSQIDTFRQFYEQEFRQRQATMAKITAGVTPARTIVYHRSSPATHYDHAHVSGAPCSACINNRVLKERLETAIDSSLAEQRLQTIKQTVPLPRQASALLTINTTHHGLKSSVEILRSPDDI</sequence>
<dbReference type="PANTHER" id="PTHR24173">
    <property type="entry name" value="ANKYRIN REPEAT CONTAINING"/>
    <property type="match status" value="1"/>
</dbReference>
<keyword evidence="2 3" id="KW-0040">ANK repeat</keyword>
<comment type="caution">
    <text evidence="6">The sequence shown here is derived from an EMBL/GenBank/DDBJ whole genome shotgun (WGS) entry which is preliminary data.</text>
</comment>
<feature type="compositionally biased region" description="Low complexity" evidence="5">
    <location>
        <begin position="510"/>
        <end position="522"/>
    </location>
</feature>
<protein>
    <submittedName>
        <fullName evidence="6">Uncharacterized protein</fullName>
    </submittedName>
</protein>
<feature type="coiled-coil region" evidence="4">
    <location>
        <begin position="1057"/>
        <end position="1187"/>
    </location>
</feature>
<dbReference type="InterPro" id="IPR036770">
    <property type="entry name" value="Ankyrin_rpt-contain_sf"/>
</dbReference>
<accession>A0A813YGQ6</accession>
<evidence type="ECO:0000256" key="5">
    <source>
        <dbReference type="SAM" id="MobiDB-lite"/>
    </source>
</evidence>
<evidence type="ECO:0000256" key="3">
    <source>
        <dbReference type="PROSITE-ProRule" id="PRU00023"/>
    </source>
</evidence>
<evidence type="ECO:0000256" key="2">
    <source>
        <dbReference type="ARBA" id="ARBA00023043"/>
    </source>
</evidence>
<dbReference type="InterPro" id="IPR002110">
    <property type="entry name" value="Ankyrin_rpt"/>
</dbReference>
<keyword evidence="4" id="KW-0175">Coiled coil</keyword>
<dbReference type="Gene3D" id="1.25.40.20">
    <property type="entry name" value="Ankyrin repeat-containing domain"/>
    <property type="match status" value="2"/>
</dbReference>
<feature type="repeat" description="ANK" evidence="3">
    <location>
        <begin position="252"/>
        <end position="275"/>
    </location>
</feature>
<evidence type="ECO:0000256" key="4">
    <source>
        <dbReference type="SAM" id="Coils"/>
    </source>
</evidence>
<feature type="compositionally biased region" description="Low complexity" evidence="5">
    <location>
        <begin position="994"/>
        <end position="1003"/>
    </location>
</feature>
<dbReference type="PROSITE" id="PS50088">
    <property type="entry name" value="ANK_REPEAT"/>
    <property type="match status" value="4"/>
</dbReference>
<organism evidence="6 7">
    <name type="scientific">Adineta ricciae</name>
    <name type="common">Rotifer</name>
    <dbReference type="NCBI Taxonomy" id="249248"/>
    <lineage>
        <taxon>Eukaryota</taxon>
        <taxon>Metazoa</taxon>
        <taxon>Spiralia</taxon>
        <taxon>Gnathifera</taxon>
        <taxon>Rotifera</taxon>
        <taxon>Eurotatoria</taxon>
        <taxon>Bdelloidea</taxon>
        <taxon>Adinetida</taxon>
        <taxon>Adinetidae</taxon>
        <taxon>Adineta</taxon>
    </lineage>
</organism>